<reference evidence="2 3" key="1">
    <citation type="journal article" date="2016" name="Nat. Microbiol.">
        <title>Genomic inference of the metabolism of cosmopolitan subsurface Archaea, Hadesarchaea.</title>
        <authorList>
            <person name="Baker B.J."/>
            <person name="Saw J.H."/>
            <person name="Lind A.E."/>
            <person name="Lazar C.S."/>
            <person name="Hinrichs K.-U."/>
            <person name="Teske A.P."/>
            <person name="Ettema T.J."/>
        </authorList>
    </citation>
    <scope>NUCLEOTIDE SEQUENCE [LARGE SCALE GENOMIC DNA]</scope>
</reference>
<comment type="caution">
    <text evidence="2">The sequence shown here is derived from an EMBL/GenBank/DDBJ whole genome shotgun (WGS) entry which is preliminary data.</text>
</comment>
<dbReference type="Pfam" id="PF02738">
    <property type="entry name" value="MoCoBD_1"/>
    <property type="match status" value="1"/>
</dbReference>
<dbReference type="InterPro" id="IPR036856">
    <property type="entry name" value="Ald_Oxase/Xan_DH_a/b_sf"/>
</dbReference>
<evidence type="ECO:0000313" key="2">
    <source>
        <dbReference type="EMBL" id="KUO42445.1"/>
    </source>
</evidence>
<dbReference type="SMART" id="SM01008">
    <property type="entry name" value="Ald_Xan_dh_C"/>
    <property type="match status" value="1"/>
</dbReference>
<dbReference type="GO" id="GO:0016491">
    <property type="term" value="F:oxidoreductase activity"/>
    <property type="evidence" value="ECO:0007669"/>
    <property type="project" value="InterPro"/>
</dbReference>
<gene>
    <name evidence="2" type="ORF">APZ16_03070</name>
</gene>
<organism evidence="2 3">
    <name type="scientific">Hadarchaeum yellowstonense</name>
    <dbReference type="NCBI Taxonomy" id="1776334"/>
    <lineage>
        <taxon>Archaea</taxon>
        <taxon>Methanobacteriati</taxon>
        <taxon>Candidatus Hadarchaeota</taxon>
        <taxon>Candidatus Hadarchaeia</taxon>
        <taxon>Candidatus Hadarchaeales</taxon>
        <taxon>Candidatus Hadarchaeaceae</taxon>
        <taxon>Candidatus Hadarchaeum</taxon>
    </lineage>
</organism>
<accession>A0A147K0R7</accession>
<dbReference type="PANTHER" id="PTHR11908:SF157">
    <property type="entry name" value="XANTHINE DEHYDROGENASE SUBUNIT D-RELATED"/>
    <property type="match status" value="1"/>
</dbReference>
<dbReference type="InterPro" id="IPR008274">
    <property type="entry name" value="AldOxase/xan_DH_MoCoBD1"/>
</dbReference>
<sequence>MSSQFYTVGKPAPRKDAIPKVTGQEKFTTDVVVPGMLYGRVLRSPYPHARVKRIDTSKAEAMGAVCITFEETPKIKYNERIVSIPSATFKDRTVLTGKPLHVGEPIAAVAAETEEKAEKALKLIEVEYEPLEAVFDPIVAMKPGKPNLHDHIIIEDKVVEIKNNIAAKLEIAEGDVEKGFQEADIVIEREAKLGRPYHAQLETKSAVCVPEPNGGVTIWTTTQTIHNCRILIGEIFGIPLNKVCVKKVALGGSFGSSIQMNTILPICVALALKAKKPVKLVSTREEDMYDHCRYSMIIKYKLGAKKDGRLVAGQMDVVVDIGAHNIQAYPLIGCMAGWLVDLYKIPHIKYSAKAVYTNKAPACAMQGFGNPQVNFIAQTMMNEIAEKLGLDPIEVELKNYVGLGDVFWGQGPTVRSVIRSCGVEELIKKGSEMIGWRNRGRPEEKKGDIVRGIGMARGFHTSGAGGPLPGEAVDFSGAMIKINEDGTVDVIASLQDMGGGALEAGLRIVAETLGVPLDCVELAPTDTCTSVYDVCLHATRGVYVGGGTLKKVAEQVRQKLLEYASRILGTYPQYLKIRPDEKRKQGIIYAEGISGKEITIREVAATARNKNWGTIAAVDSLRQAQCPPAYTVYFLEVEVNKRTGEVRPVRAVVGADCGTVIDPIYAVAQIHGSFYRGLSYALYEDTRYNRKTGELTNKGFLSGYNILKAPDMPNPDDVQVFFASTYEETGPFGAKGIGEAAINPVPAVVANAIYNAIGVWIRQTPITPERVLKALKEKGGE</sequence>
<dbReference type="InterPro" id="IPR016208">
    <property type="entry name" value="Ald_Oxase/xanthine_DH-like"/>
</dbReference>
<dbReference type="EMBL" id="LQMQ01000007">
    <property type="protein sequence ID" value="KUO42445.1"/>
    <property type="molecule type" value="Genomic_DNA"/>
</dbReference>
<protein>
    <submittedName>
        <fullName evidence="2">Carbon monoxide dehydrogenase</fullName>
    </submittedName>
</protein>
<feature type="domain" description="Aldehyde oxidase/xanthine dehydrogenase a/b hammerhead" evidence="1">
    <location>
        <begin position="22"/>
        <end position="132"/>
    </location>
</feature>
<dbReference type="InterPro" id="IPR000674">
    <property type="entry name" value="Ald_Oxase/Xan_DH_a/b"/>
</dbReference>
<proteinExistence type="predicted"/>
<dbReference type="AlphaFoldDB" id="A0A147K0R7"/>
<dbReference type="SUPFAM" id="SSF54665">
    <property type="entry name" value="CO dehydrogenase molybdoprotein N-domain-like"/>
    <property type="match status" value="1"/>
</dbReference>
<dbReference type="InterPro" id="IPR046867">
    <property type="entry name" value="AldOxase/xan_DH_MoCoBD2"/>
</dbReference>
<dbReference type="Pfam" id="PF01315">
    <property type="entry name" value="Ald_Xan_dh_C"/>
    <property type="match status" value="1"/>
</dbReference>
<dbReference type="Pfam" id="PF20256">
    <property type="entry name" value="MoCoBD_2"/>
    <property type="match status" value="1"/>
</dbReference>
<dbReference type="Gene3D" id="3.90.1170.50">
    <property type="entry name" value="Aldehyde oxidase/xanthine dehydrogenase, a/b hammerhead"/>
    <property type="match status" value="1"/>
</dbReference>
<dbReference type="InterPro" id="IPR037165">
    <property type="entry name" value="AldOxase/xan_DH_Mopterin-bd_sf"/>
</dbReference>
<evidence type="ECO:0000313" key="3">
    <source>
        <dbReference type="Proteomes" id="UP000074294"/>
    </source>
</evidence>
<dbReference type="Proteomes" id="UP000074294">
    <property type="component" value="Unassembled WGS sequence"/>
</dbReference>
<dbReference type="SUPFAM" id="SSF56003">
    <property type="entry name" value="Molybdenum cofactor-binding domain"/>
    <property type="match status" value="1"/>
</dbReference>
<dbReference type="Gene3D" id="3.30.365.10">
    <property type="entry name" value="Aldehyde oxidase/xanthine dehydrogenase, molybdopterin binding domain"/>
    <property type="match status" value="4"/>
</dbReference>
<dbReference type="STRING" id="1776334.APZ16_03070"/>
<dbReference type="GO" id="GO:0005506">
    <property type="term" value="F:iron ion binding"/>
    <property type="evidence" value="ECO:0007669"/>
    <property type="project" value="InterPro"/>
</dbReference>
<evidence type="ECO:0000259" key="1">
    <source>
        <dbReference type="SMART" id="SM01008"/>
    </source>
</evidence>
<dbReference type="PANTHER" id="PTHR11908">
    <property type="entry name" value="XANTHINE DEHYDROGENASE"/>
    <property type="match status" value="1"/>
</dbReference>
<name>A0A147K0R7_HADYE</name>